<reference evidence="3" key="2">
    <citation type="submission" date="2020-11" db="EMBL/GenBank/DDBJ databases">
        <authorList>
            <person name="McCartney M.A."/>
            <person name="Auch B."/>
            <person name="Kono T."/>
            <person name="Mallez S."/>
            <person name="Becker A."/>
            <person name="Gohl D.M."/>
            <person name="Silverstein K.A.T."/>
            <person name="Koren S."/>
            <person name="Bechman K.B."/>
            <person name="Herman A."/>
            <person name="Abrahante J.E."/>
            <person name="Garbe J."/>
        </authorList>
    </citation>
    <scope>NUCLEOTIDE SEQUENCE</scope>
    <source>
        <strain evidence="3">Duluth1</strain>
        <tissue evidence="3">Whole animal</tissue>
    </source>
</reference>
<proteinExistence type="predicted"/>
<dbReference type="AlphaFoldDB" id="A0A9D4KHE9"/>
<sequence length="232" mass="25869">MRSFAIVLLCFVAAAFAQRILQPAELATPPPPPPPTRPPPPPPDTLTDEEGNSFKVVVDRESMQLLNSTGSLVSSVLNSNGWIVVISSDRDVCIISDPTRCPGRCFKLVAFDGRVSDNVLAFCKGRPIMQQVAVPCDDNTGVTTVGPVISVNISGAALSKSVQLPIWPTLPRWSCCCRWRRFAWWPCLKPVCFAYDKFGICLNWGCAEWGWHWHWIQDCVCGWEWPFFLHHG</sequence>
<organism evidence="3 4">
    <name type="scientific">Dreissena polymorpha</name>
    <name type="common">Zebra mussel</name>
    <name type="synonym">Mytilus polymorpha</name>
    <dbReference type="NCBI Taxonomy" id="45954"/>
    <lineage>
        <taxon>Eukaryota</taxon>
        <taxon>Metazoa</taxon>
        <taxon>Spiralia</taxon>
        <taxon>Lophotrochozoa</taxon>
        <taxon>Mollusca</taxon>
        <taxon>Bivalvia</taxon>
        <taxon>Autobranchia</taxon>
        <taxon>Heteroconchia</taxon>
        <taxon>Euheterodonta</taxon>
        <taxon>Imparidentia</taxon>
        <taxon>Neoheterodontei</taxon>
        <taxon>Myida</taxon>
        <taxon>Dreissenoidea</taxon>
        <taxon>Dreissenidae</taxon>
        <taxon>Dreissena</taxon>
    </lineage>
</organism>
<feature type="compositionally biased region" description="Pro residues" evidence="1">
    <location>
        <begin position="28"/>
        <end position="44"/>
    </location>
</feature>
<feature type="signal peptide" evidence="2">
    <location>
        <begin position="1"/>
        <end position="17"/>
    </location>
</feature>
<comment type="caution">
    <text evidence="3">The sequence shown here is derived from an EMBL/GenBank/DDBJ whole genome shotgun (WGS) entry which is preliminary data.</text>
</comment>
<reference evidence="3" key="1">
    <citation type="journal article" date="2019" name="bioRxiv">
        <title>The Genome of the Zebra Mussel, Dreissena polymorpha: A Resource for Invasive Species Research.</title>
        <authorList>
            <person name="McCartney M.A."/>
            <person name="Auch B."/>
            <person name="Kono T."/>
            <person name="Mallez S."/>
            <person name="Zhang Y."/>
            <person name="Obille A."/>
            <person name="Becker A."/>
            <person name="Abrahante J.E."/>
            <person name="Garbe J."/>
            <person name="Badalamenti J.P."/>
            <person name="Herman A."/>
            <person name="Mangelson H."/>
            <person name="Liachko I."/>
            <person name="Sullivan S."/>
            <person name="Sone E.D."/>
            <person name="Koren S."/>
            <person name="Silverstein K.A.T."/>
            <person name="Beckman K.B."/>
            <person name="Gohl D.M."/>
        </authorList>
    </citation>
    <scope>NUCLEOTIDE SEQUENCE</scope>
    <source>
        <strain evidence="3">Duluth1</strain>
        <tissue evidence="3">Whole animal</tissue>
    </source>
</reference>
<evidence type="ECO:0000313" key="3">
    <source>
        <dbReference type="EMBL" id="KAH3839590.1"/>
    </source>
</evidence>
<accession>A0A9D4KHE9</accession>
<evidence type="ECO:0000256" key="1">
    <source>
        <dbReference type="SAM" id="MobiDB-lite"/>
    </source>
</evidence>
<dbReference type="EMBL" id="JAIWYP010000004">
    <property type="protein sequence ID" value="KAH3839590.1"/>
    <property type="molecule type" value="Genomic_DNA"/>
</dbReference>
<feature type="chain" id="PRO_5039071802" evidence="2">
    <location>
        <begin position="18"/>
        <end position="232"/>
    </location>
</feature>
<protein>
    <submittedName>
        <fullName evidence="3">Uncharacterized protein</fullName>
    </submittedName>
</protein>
<keyword evidence="2" id="KW-0732">Signal</keyword>
<evidence type="ECO:0000256" key="2">
    <source>
        <dbReference type="SAM" id="SignalP"/>
    </source>
</evidence>
<feature type="region of interest" description="Disordered" evidence="1">
    <location>
        <begin position="24"/>
        <end position="48"/>
    </location>
</feature>
<gene>
    <name evidence="3" type="ORF">DPMN_113022</name>
</gene>
<dbReference type="Proteomes" id="UP000828390">
    <property type="component" value="Unassembled WGS sequence"/>
</dbReference>
<keyword evidence="4" id="KW-1185">Reference proteome</keyword>
<name>A0A9D4KHE9_DREPO</name>
<evidence type="ECO:0000313" key="4">
    <source>
        <dbReference type="Proteomes" id="UP000828390"/>
    </source>
</evidence>